<dbReference type="PROSITE" id="PS00065">
    <property type="entry name" value="D_2_HYDROXYACID_DH_1"/>
    <property type="match status" value="1"/>
</dbReference>
<sequence length="351" mass="38196">MPPNIKRVFYVNNVAAPVFLDMLATRPDIQVDRLANDTPDAEAEPVLARAHAYQIGSSRQELAMRFQGFAPLLRRCPNLLLLSTTGAGFDTLGLADATEAGIAVVNQAGGNKEGVAEHVLGMMLALSKRIVTANVIMRRGTPYHRRDFMGDDILGRSIGIIGIGHVGTRLAELCRGLFRMRVLAYDPYLTAEQIAARGGEKVETLEDLLRQSDFVSVNCPHTAETRGMLGAGQFAQMQPHAYFITTARGGIHDEAALAAALAAKQLSGAGLDVWEEEPPPPDHPLMGFDNVVVSPHNAGVTRQSRHTIAKIAAEQLLDMLDGKKPPRLLNPEVWPVYRERFARILGVMPEA</sequence>
<dbReference type="RefSeq" id="WP_104518709.1">
    <property type="nucleotide sequence ID" value="NZ_NHRY01000096.1"/>
</dbReference>
<dbReference type="Proteomes" id="UP000239724">
    <property type="component" value="Unassembled WGS sequence"/>
</dbReference>
<dbReference type="InterPro" id="IPR029753">
    <property type="entry name" value="D-isomer_DH_CS"/>
</dbReference>
<dbReference type="SUPFAM" id="SSF52283">
    <property type="entry name" value="Formate/glycerate dehydrogenase catalytic domain-like"/>
    <property type="match status" value="1"/>
</dbReference>
<dbReference type="EMBL" id="NHRY01000096">
    <property type="protein sequence ID" value="PPQ34635.1"/>
    <property type="molecule type" value="Genomic_DNA"/>
</dbReference>
<dbReference type="GO" id="GO:0051287">
    <property type="term" value="F:NAD binding"/>
    <property type="evidence" value="ECO:0007669"/>
    <property type="project" value="InterPro"/>
</dbReference>
<dbReference type="AlphaFoldDB" id="A0A2S6NIZ7"/>
<dbReference type="OrthoDB" id="9793626at2"/>
<evidence type="ECO:0000256" key="3">
    <source>
        <dbReference type="ARBA" id="ARBA00023002"/>
    </source>
</evidence>
<reference evidence="8 9" key="1">
    <citation type="journal article" date="2018" name="Arch. Microbiol.">
        <title>New insights into the metabolic potential of the phototrophic purple bacterium Rhodopila globiformis DSM 161(T) from its draft genome sequence and evidence for a vanadium-dependent nitrogenase.</title>
        <authorList>
            <person name="Imhoff J.F."/>
            <person name="Rahn T."/>
            <person name="Kunzel S."/>
            <person name="Neulinger S.C."/>
        </authorList>
    </citation>
    <scope>NUCLEOTIDE SEQUENCE [LARGE SCALE GENOMIC DNA]</scope>
    <source>
        <strain evidence="8 9">DSM 161</strain>
    </source>
</reference>
<evidence type="ECO:0000259" key="6">
    <source>
        <dbReference type="Pfam" id="PF00389"/>
    </source>
</evidence>
<accession>A0A2S6NIZ7</accession>
<dbReference type="PROSITE" id="PS00670">
    <property type="entry name" value="D_2_HYDROXYACID_DH_2"/>
    <property type="match status" value="1"/>
</dbReference>
<dbReference type="InterPro" id="IPR036291">
    <property type="entry name" value="NAD(P)-bd_dom_sf"/>
</dbReference>
<gene>
    <name evidence="8" type="ORF">CCS01_09995</name>
</gene>
<dbReference type="GO" id="GO:0016616">
    <property type="term" value="F:oxidoreductase activity, acting on the CH-OH group of donors, NAD or NADP as acceptor"/>
    <property type="evidence" value="ECO:0007669"/>
    <property type="project" value="InterPro"/>
</dbReference>
<dbReference type="FunFam" id="3.40.50.720:FF:000203">
    <property type="entry name" value="D-3-phosphoglycerate dehydrogenase (SerA)"/>
    <property type="match status" value="1"/>
</dbReference>
<name>A0A2S6NIZ7_RHOGL</name>
<dbReference type="Gene3D" id="3.40.50.720">
    <property type="entry name" value="NAD(P)-binding Rossmann-like Domain"/>
    <property type="match status" value="2"/>
</dbReference>
<dbReference type="SUPFAM" id="SSF51735">
    <property type="entry name" value="NAD(P)-binding Rossmann-fold domains"/>
    <property type="match status" value="1"/>
</dbReference>
<evidence type="ECO:0000313" key="9">
    <source>
        <dbReference type="Proteomes" id="UP000239724"/>
    </source>
</evidence>
<feature type="domain" description="D-isomer specific 2-hydroxyacid dehydrogenase catalytic" evidence="6">
    <location>
        <begin position="70"/>
        <end position="330"/>
    </location>
</feature>
<evidence type="ECO:0000256" key="1">
    <source>
        <dbReference type="ARBA" id="ARBA00005854"/>
    </source>
</evidence>
<evidence type="ECO:0000256" key="5">
    <source>
        <dbReference type="RuleBase" id="RU003719"/>
    </source>
</evidence>
<protein>
    <submittedName>
        <fullName evidence="8">3-phosphoglycerate dehydrogenase</fullName>
    </submittedName>
</protein>
<dbReference type="PANTHER" id="PTHR42789:SF1">
    <property type="entry name" value="D-ISOMER SPECIFIC 2-HYDROXYACID DEHYDROGENASE FAMILY PROTEIN (AFU_ORTHOLOGUE AFUA_6G10090)"/>
    <property type="match status" value="1"/>
</dbReference>
<organism evidence="8 9">
    <name type="scientific">Rhodopila globiformis</name>
    <name type="common">Rhodopseudomonas globiformis</name>
    <dbReference type="NCBI Taxonomy" id="1071"/>
    <lineage>
        <taxon>Bacteria</taxon>
        <taxon>Pseudomonadati</taxon>
        <taxon>Pseudomonadota</taxon>
        <taxon>Alphaproteobacteria</taxon>
        <taxon>Acetobacterales</taxon>
        <taxon>Acetobacteraceae</taxon>
        <taxon>Rhodopila</taxon>
    </lineage>
</organism>
<evidence type="ECO:0000256" key="4">
    <source>
        <dbReference type="ARBA" id="ARBA00023027"/>
    </source>
</evidence>
<keyword evidence="2" id="KW-0028">Amino-acid biosynthesis</keyword>
<dbReference type="InterPro" id="IPR006139">
    <property type="entry name" value="D-isomer_2_OHA_DH_cat_dom"/>
</dbReference>
<evidence type="ECO:0000313" key="8">
    <source>
        <dbReference type="EMBL" id="PPQ34635.1"/>
    </source>
</evidence>
<comment type="similarity">
    <text evidence="1 5">Belongs to the D-isomer specific 2-hydroxyacid dehydrogenase family.</text>
</comment>
<dbReference type="PANTHER" id="PTHR42789">
    <property type="entry name" value="D-ISOMER SPECIFIC 2-HYDROXYACID DEHYDROGENASE FAMILY PROTEIN (AFU_ORTHOLOGUE AFUA_6G10090)"/>
    <property type="match status" value="1"/>
</dbReference>
<evidence type="ECO:0000259" key="7">
    <source>
        <dbReference type="Pfam" id="PF02826"/>
    </source>
</evidence>
<dbReference type="InterPro" id="IPR029752">
    <property type="entry name" value="D-isomer_DH_CS1"/>
</dbReference>
<dbReference type="Pfam" id="PF02826">
    <property type="entry name" value="2-Hacid_dh_C"/>
    <property type="match status" value="1"/>
</dbReference>
<dbReference type="InterPro" id="IPR050857">
    <property type="entry name" value="D-2-hydroxyacid_DH"/>
</dbReference>
<evidence type="ECO:0000256" key="2">
    <source>
        <dbReference type="ARBA" id="ARBA00022605"/>
    </source>
</evidence>
<dbReference type="GO" id="GO:0008652">
    <property type="term" value="P:amino acid biosynthetic process"/>
    <property type="evidence" value="ECO:0007669"/>
    <property type="project" value="UniProtKB-KW"/>
</dbReference>
<feature type="domain" description="D-isomer specific 2-hydroxyacid dehydrogenase NAD-binding" evidence="7">
    <location>
        <begin position="120"/>
        <end position="298"/>
    </location>
</feature>
<keyword evidence="4" id="KW-0520">NAD</keyword>
<proteinExistence type="inferred from homology"/>
<dbReference type="Pfam" id="PF00389">
    <property type="entry name" value="2-Hacid_dh"/>
    <property type="match status" value="1"/>
</dbReference>
<keyword evidence="3 5" id="KW-0560">Oxidoreductase</keyword>
<keyword evidence="9" id="KW-1185">Reference proteome</keyword>
<comment type="caution">
    <text evidence="8">The sequence shown here is derived from an EMBL/GenBank/DDBJ whole genome shotgun (WGS) entry which is preliminary data.</text>
</comment>
<dbReference type="InterPro" id="IPR006140">
    <property type="entry name" value="D-isomer_DH_NAD-bd"/>
</dbReference>